<evidence type="ECO:0000313" key="12">
    <source>
        <dbReference type="EMBL" id="OQW49983.1"/>
    </source>
</evidence>
<dbReference type="InterPro" id="IPR016484">
    <property type="entry name" value="GTPase_Der"/>
</dbReference>
<dbReference type="PRINTS" id="PR00326">
    <property type="entry name" value="GTP1OBG"/>
</dbReference>
<accession>A0A1W9HRF6</accession>
<dbReference type="InterPro" id="IPR027417">
    <property type="entry name" value="P-loop_NTPase"/>
</dbReference>
<feature type="binding site" evidence="8">
    <location>
        <begin position="233"/>
        <end position="237"/>
    </location>
    <ligand>
        <name>GTP</name>
        <dbReference type="ChEBI" id="CHEBI:37565"/>
        <label>2</label>
    </ligand>
</feature>
<dbReference type="Gene3D" id="3.30.300.20">
    <property type="match status" value="1"/>
</dbReference>
<dbReference type="AlphaFoldDB" id="A0A1W9HRF6"/>
<evidence type="ECO:0000256" key="7">
    <source>
        <dbReference type="ARBA" id="ARBA00032345"/>
    </source>
</evidence>
<dbReference type="InterPro" id="IPR032859">
    <property type="entry name" value="KH_dom-like"/>
</dbReference>
<evidence type="ECO:0000256" key="5">
    <source>
        <dbReference type="ARBA" id="ARBA00022741"/>
    </source>
</evidence>
<dbReference type="HAMAP" id="MF_00195">
    <property type="entry name" value="GTPase_Der"/>
    <property type="match status" value="1"/>
</dbReference>
<dbReference type="CDD" id="cd01895">
    <property type="entry name" value="EngA2"/>
    <property type="match status" value="1"/>
</dbReference>
<dbReference type="CDD" id="cd01894">
    <property type="entry name" value="EngA1"/>
    <property type="match status" value="1"/>
</dbReference>
<gene>
    <name evidence="8" type="primary">der</name>
    <name evidence="12" type="ORF">A4S15_13935</name>
</gene>
<dbReference type="Proteomes" id="UP000192872">
    <property type="component" value="Unassembled WGS sequence"/>
</dbReference>
<feature type="domain" description="EngA-type G" evidence="11">
    <location>
        <begin position="180"/>
        <end position="355"/>
    </location>
</feature>
<dbReference type="Pfam" id="PF01926">
    <property type="entry name" value="MMR_HSR1"/>
    <property type="match status" value="2"/>
</dbReference>
<dbReference type="Gene3D" id="3.40.50.300">
    <property type="entry name" value="P-loop containing nucleotide triphosphate hydrolases"/>
    <property type="match status" value="2"/>
</dbReference>
<reference evidence="12 13" key="1">
    <citation type="journal article" date="2017" name="Water Res.">
        <title>Comammox in drinking water systems.</title>
        <authorList>
            <person name="Wang Y."/>
            <person name="Ma L."/>
            <person name="Mao Y."/>
            <person name="Jiang X."/>
            <person name="Xia Y."/>
            <person name="Yu K."/>
            <person name="Li B."/>
            <person name="Zhang T."/>
        </authorList>
    </citation>
    <scope>NUCLEOTIDE SEQUENCE [LARGE SCALE GENOMIC DNA]</scope>
    <source>
        <strain evidence="12">SG_bin8</strain>
    </source>
</reference>
<evidence type="ECO:0000256" key="3">
    <source>
        <dbReference type="ARBA" id="ARBA00022517"/>
    </source>
</evidence>
<dbReference type="GO" id="GO:0005525">
    <property type="term" value="F:GTP binding"/>
    <property type="evidence" value="ECO:0007669"/>
    <property type="project" value="UniProtKB-UniRule"/>
</dbReference>
<organism evidence="12 13">
    <name type="scientific">Candidatus Raskinella chloraquaticus</name>
    <dbReference type="NCBI Taxonomy" id="1951219"/>
    <lineage>
        <taxon>Bacteria</taxon>
        <taxon>Pseudomonadati</taxon>
        <taxon>Pseudomonadota</taxon>
        <taxon>Alphaproteobacteria</taxon>
        <taxon>Hyphomicrobiales</taxon>
        <taxon>Phreatobacteraceae</taxon>
        <taxon>Candidatus Raskinella</taxon>
    </lineage>
</organism>
<dbReference type="RefSeq" id="WP_376800742.1">
    <property type="nucleotide sequence ID" value="NZ_DBNB01000029.1"/>
</dbReference>
<evidence type="ECO:0000259" key="11">
    <source>
        <dbReference type="PROSITE" id="PS51712"/>
    </source>
</evidence>
<proteinExistence type="inferred from homology"/>
<dbReference type="FunFam" id="3.30.300.20:FF:000004">
    <property type="entry name" value="GTPase Der"/>
    <property type="match status" value="1"/>
</dbReference>
<dbReference type="GO" id="GO:0042254">
    <property type="term" value="P:ribosome biogenesis"/>
    <property type="evidence" value="ECO:0007669"/>
    <property type="project" value="UniProtKB-KW"/>
</dbReference>
<dbReference type="PIRSF" id="PIRSF006485">
    <property type="entry name" value="GTP-binding_EngA"/>
    <property type="match status" value="1"/>
</dbReference>
<feature type="binding site" evidence="8">
    <location>
        <begin position="298"/>
        <end position="301"/>
    </location>
    <ligand>
        <name>GTP</name>
        <dbReference type="ChEBI" id="CHEBI:37565"/>
        <label>2</label>
    </ligand>
</feature>
<dbReference type="Pfam" id="PF14714">
    <property type="entry name" value="KH_dom-like"/>
    <property type="match status" value="1"/>
</dbReference>
<name>A0A1W9HRF6_9HYPH</name>
<dbReference type="NCBIfam" id="TIGR00231">
    <property type="entry name" value="small_GTP"/>
    <property type="match status" value="2"/>
</dbReference>
<feature type="binding site" evidence="8">
    <location>
        <begin position="119"/>
        <end position="122"/>
    </location>
    <ligand>
        <name>GTP</name>
        <dbReference type="ChEBI" id="CHEBI:37565"/>
        <label>1</label>
    </ligand>
</feature>
<evidence type="ECO:0000313" key="13">
    <source>
        <dbReference type="Proteomes" id="UP000192872"/>
    </source>
</evidence>
<comment type="subunit">
    <text evidence="8">Associates with the 50S ribosomal subunit.</text>
</comment>
<evidence type="ECO:0000256" key="9">
    <source>
        <dbReference type="PROSITE-ProRule" id="PRU01049"/>
    </source>
</evidence>
<keyword evidence="4 10" id="KW-0677">Repeat</keyword>
<dbReference type="SUPFAM" id="SSF52540">
    <property type="entry name" value="P-loop containing nucleoside triphosphate hydrolases"/>
    <property type="match status" value="2"/>
</dbReference>
<feature type="binding site" evidence="8">
    <location>
        <begin position="186"/>
        <end position="193"/>
    </location>
    <ligand>
        <name>GTP</name>
        <dbReference type="ChEBI" id="CHEBI:37565"/>
        <label>2</label>
    </ligand>
</feature>
<evidence type="ECO:0000256" key="2">
    <source>
        <dbReference type="ARBA" id="ARBA00020953"/>
    </source>
</evidence>
<comment type="similarity">
    <text evidence="1 8 9 10">Belongs to the TRAFAC class TrmE-Era-EngA-EngB-Septin-like GTPase superfamily. EngA (Der) GTPase family.</text>
</comment>
<comment type="function">
    <text evidence="8 10">GTPase that plays an essential role in the late steps of ribosome biogenesis.</text>
</comment>
<dbReference type="PROSITE" id="PS51712">
    <property type="entry name" value="G_ENGA"/>
    <property type="match status" value="2"/>
</dbReference>
<evidence type="ECO:0000256" key="1">
    <source>
        <dbReference type="ARBA" id="ARBA00008279"/>
    </source>
</evidence>
<evidence type="ECO:0000256" key="4">
    <source>
        <dbReference type="ARBA" id="ARBA00022737"/>
    </source>
</evidence>
<feature type="binding site" evidence="8">
    <location>
        <begin position="9"/>
        <end position="16"/>
    </location>
    <ligand>
        <name>GTP</name>
        <dbReference type="ChEBI" id="CHEBI:37565"/>
        <label>1</label>
    </ligand>
</feature>
<dbReference type="InterPro" id="IPR031166">
    <property type="entry name" value="G_ENGA"/>
</dbReference>
<dbReference type="InterPro" id="IPR006073">
    <property type="entry name" value="GTP-bd"/>
</dbReference>
<dbReference type="NCBIfam" id="TIGR03594">
    <property type="entry name" value="GTPase_EngA"/>
    <property type="match status" value="1"/>
</dbReference>
<keyword evidence="5 8" id="KW-0547">Nucleotide-binding</keyword>
<keyword evidence="3 8" id="KW-0690">Ribosome biogenesis</keyword>
<feature type="binding site" evidence="8">
    <location>
        <begin position="56"/>
        <end position="60"/>
    </location>
    <ligand>
        <name>GTP</name>
        <dbReference type="ChEBI" id="CHEBI:37565"/>
        <label>1</label>
    </ligand>
</feature>
<feature type="domain" description="EngA-type G" evidence="11">
    <location>
        <begin position="3"/>
        <end position="167"/>
    </location>
</feature>
<evidence type="ECO:0000256" key="8">
    <source>
        <dbReference type="HAMAP-Rule" id="MF_00195"/>
    </source>
</evidence>
<keyword evidence="6 8" id="KW-0342">GTP-binding</keyword>
<dbReference type="InterPro" id="IPR005225">
    <property type="entry name" value="Small_GTP-bd"/>
</dbReference>
<comment type="caution">
    <text evidence="12">The sequence shown here is derived from an EMBL/GenBank/DDBJ whole genome shotgun (WGS) entry which is preliminary data.</text>
</comment>
<evidence type="ECO:0000256" key="6">
    <source>
        <dbReference type="ARBA" id="ARBA00023134"/>
    </source>
</evidence>
<dbReference type="PANTHER" id="PTHR43834">
    <property type="entry name" value="GTPASE DER"/>
    <property type="match status" value="1"/>
</dbReference>
<protein>
    <recommendedName>
        <fullName evidence="2 8">GTPase Der</fullName>
    </recommendedName>
    <alternativeName>
        <fullName evidence="7 8">GTP-binding protein EngA</fullName>
    </alternativeName>
</protein>
<dbReference type="PANTHER" id="PTHR43834:SF6">
    <property type="entry name" value="GTPASE DER"/>
    <property type="match status" value="1"/>
</dbReference>
<evidence type="ECO:0000256" key="10">
    <source>
        <dbReference type="RuleBase" id="RU004481"/>
    </source>
</evidence>
<dbReference type="EMBL" id="LWDL01000029">
    <property type="protein sequence ID" value="OQW49983.1"/>
    <property type="molecule type" value="Genomic_DNA"/>
</dbReference>
<sequence>MPLTVAIVGRPNVGKSTLFNRLVGRKLALVDDAPGVTRDRREGKGNIADLDFTLIDTAGIEDARPGTLQARMREQSESALAGCDVALFMIDARTGIMADDERLARNLRRFGKPVIVLANKAETKAAQAALDEAYRLGFGAPIPFSASHGDGIDGLYEALSALQSQMTPEPAAEDEDDKPLKIAIVGRPNAGKSTLVNALVGSERVLTGPEAGITRDAISIPWKWRGRECELFDTAGIRKKVRSGGKIEKLSVADALRAIAFADVVVLLLDASSPFDKQDLHLADLIVKEGRAIVIGVNKWDVVENPNTTRRMLDEEVERLLPQMRGVPLVTLSGATGSGIDRMMKAILRQYDLWTTRVSTGKLNRWFEAALTNNPPPAVSGRRIKLRFLTQATVKPPTFVTFCSRPELVPESYQRYLVNDLRRSFALPGIPIRLLLRAKRNPFDKDD</sequence>
<dbReference type="InterPro" id="IPR015946">
    <property type="entry name" value="KH_dom-like_a/b"/>
</dbReference>
<dbReference type="STRING" id="1827387.A4S15_13935"/>